<dbReference type="GO" id="GO:0006355">
    <property type="term" value="P:regulation of DNA-templated transcription"/>
    <property type="evidence" value="ECO:0007669"/>
    <property type="project" value="InterPro"/>
</dbReference>
<dbReference type="Proteomes" id="UP000177300">
    <property type="component" value="Unassembled WGS sequence"/>
</dbReference>
<sequence length="80" mass="9273">MKNIVRNTAVISISIPKTTAEKLERERKDRGQSRSAFITSLIDQVAEDQRWQRLFKKGEETARKFGITSEDDIDRILHEA</sequence>
<dbReference type="InterPro" id="IPR002145">
    <property type="entry name" value="CopG"/>
</dbReference>
<evidence type="ECO:0000313" key="2">
    <source>
        <dbReference type="EMBL" id="OGE13910.1"/>
    </source>
</evidence>
<comment type="caution">
    <text evidence="2">The sequence shown here is derived from an EMBL/GenBank/DDBJ whole genome shotgun (WGS) entry which is preliminary data.</text>
</comment>
<name>A0A1F5IC64_9BACT</name>
<dbReference type="AlphaFoldDB" id="A0A1F5IC64"/>
<dbReference type="Pfam" id="PF01402">
    <property type="entry name" value="RHH_1"/>
    <property type="match status" value="1"/>
</dbReference>
<organism evidence="2 3">
    <name type="scientific">Candidatus Curtissbacteria bacterium RIFCSPLOWO2_12_FULL_38_9</name>
    <dbReference type="NCBI Taxonomy" id="1797735"/>
    <lineage>
        <taxon>Bacteria</taxon>
        <taxon>Candidatus Curtissiibacteriota</taxon>
    </lineage>
</organism>
<accession>A0A1F5IC64</accession>
<dbReference type="SUPFAM" id="SSF47598">
    <property type="entry name" value="Ribbon-helix-helix"/>
    <property type="match status" value="1"/>
</dbReference>
<gene>
    <name evidence="2" type="ORF">A3G14_02025</name>
</gene>
<evidence type="ECO:0000259" key="1">
    <source>
        <dbReference type="Pfam" id="PF01402"/>
    </source>
</evidence>
<evidence type="ECO:0000313" key="3">
    <source>
        <dbReference type="Proteomes" id="UP000177300"/>
    </source>
</evidence>
<protein>
    <recommendedName>
        <fullName evidence="1">Ribbon-helix-helix protein CopG domain-containing protein</fullName>
    </recommendedName>
</protein>
<dbReference type="EMBL" id="MFBY01000016">
    <property type="protein sequence ID" value="OGE13910.1"/>
    <property type="molecule type" value="Genomic_DNA"/>
</dbReference>
<proteinExistence type="predicted"/>
<feature type="domain" description="Ribbon-helix-helix protein CopG" evidence="1">
    <location>
        <begin position="10"/>
        <end position="38"/>
    </location>
</feature>
<reference evidence="2 3" key="1">
    <citation type="journal article" date="2016" name="Nat. Commun.">
        <title>Thousands of microbial genomes shed light on interconnected biogeochemical processes in an aquifer system.</title>
        <authorList>
            <person name="Anantharaman K."/>
            <person name="Brown C.T."/>
            <person name="Hug L.A."/>
            <person name="Sharon I."/>
            <person name="Castelle C.J."/>
            <person name="Probst A.J."/>
            <person name="Thomas B.C."/>
            <person name="Singh A."/>
            <person name="Wilkins M.J."/>
            <person name="Karaoz U."/>
            <person name="Brodie E.L."/>
            <person name="Williams K.H."/>
            <person name="Hubbard S.S."/>
            <person name="Banfield J.F."/>
        </authorList>
    </citation>
    <scope>NUCLEOTIDE SEQUENCE [LARGE SCALE GENOMIC DNA]</scope>
</reference>
<dbReference type="InterPro" id="IPR010985">
    <property type="entry name" value="Ribbon_hlx_hlx"/>
</dbReference>